<proteinExistence type="predicted"/>
<gene>
    <name evidence="1" type="ORF">PHJA_002182000</name>
</gene>
<accession>A0A830CN12</accession>
<sequence>MALSKDESCHKKHDANEHVSLPQDLIDKLKNVKSWDEWPCRWTFDEEKMNMPLLWPHDDVIGDYHLELHQFQLANHGVEIAEQKVGTREFDQRSLINNEEN</sequence>
<reference evidence="1" key="1">
    <citation type="submission" date="2020-07" db="EMBL/GenBank/DDBJ databases">
        <title>Ethylene signaling mediates host invasion by parasitic plants.</title>
        <authorList>
            <person name="Yoshida S."/>
        </authorList>
    </citation>
    <scope>NUCLEOTIDE SEQUENCE</scope>
    <source>
        <strain evidence="1">Okayama</strain>
    </source>
</reference>
<comment type="caution">
    <text evidence="1">The sequence shown here is derived from an EMBL/GenBank/DDBJ whole genome shotgun (WGS) entry which is preliminary data.</text>
</comment>
<protein>
    <submittedName>
        <fullName evidence="1">Uncharacterized protein</fullName>
    </submittedName>
</protein>
<organism evidence="1 2">
    <name type="scientific">Phtheirospermum japonicum</name>
    <dbReference type="NCBI Taxonomy" id="374723"/>
    <lineage>
        <taxon>Eukaryota</taxon>
        <taxon>Viridiplantae</taxon>
        <taxon>Streptophyta</taxon>
        <taxon>Embryophyta</taxon>
        <taxon>Tracheophyta</taxon>
        <taxon>Spermatophyta</taxon>
        <taxon>Magnoliopsida</taxon>
        <taxon>eudicotyledons</taxon>
        <taxon>Gunneridae</taxon>
        <taxon>Pentapetalae</taxon>
        <taxon>asterids</taxon>
        <taxon>lamiids</taxon>
        <taxon>Lamiales</taxon>
        <taxon>Orobanchaceae</taxon>
        <taxon>Orobanchaceae incertae sedis</taxon>
        <taxon>Phtheirospermum</taxon>
    </lineage>
</organism>
<dbReference type="Proteomes" id="UP000653305">
    <property type="component" value="Unassembled WGS sequence"/>
</dbReference>
<name>A0A830CN12_9LAMI</name>
<evidence type="ECO:0000313" key="1">
    <source>
        <dbReference type="EMBL" id="GFQ00380.1"/>
    </source>
</evidence>
<dbReference type="AlphaFoldDB" id="A0A830CN12"/>
<keyword evidence="2" id="KW-1185">Reference proteome</keyword>
<dbReference type="EMBL" id="BMAC01000626">
    <property type="protein sequence ID" value="GFQ00380.1"/>
    <property type="molecule type" value="Genomic_DNA"/>
</dbReference>
<dbReference type="OrthoDB" id="913725at2759"/>
<evidence type="ECO:0000313" key="2">
    <source>
        <dbReference type="Proteomes" id="UP000653305"/>
    </source>
</evidence>